<name>A0A1M5WR79_9CLOT</name>
<dbReference type="EMBL" id="FQXP01000006">
    <property type="protein sequence ID" value="SHH90009.1"/>
    <property type="molecule type" value="Genomic_DNA"/>
</dbReference>
<evidence type="ECO:0000256" key="1">
    <source>
        <dbReference type="SAM" id="Phobius"/>
    </source>
</evidence>
<dbReference type="InterPro" id="IPR039564">
    <property type="entry name" value="Peptidase_C39-like"/>
</dbReference>
<accession>A0A1M5WR79</accession>
<protein>
    <submittedName>
        <fullName evidence="3">Uncharacterized protein YvpB</fullName>
    </submittedName>
</protein>
<keyword evidence="1" id="KW-0472">Membrane</keyword>
<dbReference type="Pfam" id="PF13529">
    <property type="entry name" value="Peptidase_C39_2"/>
    <property type="match status" value="1"/>
</dbReference>
<feature type="domain" description="Peptidase C39-like" evidence="2">
    <location>
        <begin position="62"/>
        <end position="220"/>
    </location>
</feature>
<keyword evidence="4" id="KW-1185">Reference proteome</keyword>
<dbReference type="Gene3D" id="3.90.70.10">
    <property type="entry name" value="Cysteine proteinases"/>
    <property type="match status" value="1"/>
</dbReference>
<dbReference type="PANTHER" id="PTHR37806">
    <property type="entry name" value="LMO0724 PROTEIN"/>
    <property type="match status" value="1"/>
</dbReference>
<dbReference type="PANTHER" id="PTHR37806:SF1">
    <property type="entry name" value="PEPTIDASE C39-LIKE DOMAIN-CONTAINING PROTEIN"/>
    <property type="match status" value="1"/>
</dbReference>
<keyword evidence="1" id="KW-0812">Transmembrane</keyword>
<gene>
    <name evidence="3" type="ORF">SAMN02745196_01809</name>
</gene>
<dbReference type="RefSeq" id="WP_072831697.1">
    <property type="nucleotide sequence ID" value="NZ_FQXP01000006.1"/>
</dbReference>
<evidence type="ECO:0000313" key="4">
    <source>
        <dbReference type="Proteomes" id="UP000184526"/>
    </source>
</evidence>
<dbReference type="STRING" id="1121306.SAMN02745196_01809"/>
<dbReference type="AlphaFoldDB" id="A0A1M5WR79"/>
<feature type="transmembrane region" description="Helical" evidence="1">
    <location>
        <begin position="12"/>
        <end position="30"/>
    </location>
</feature>
<evidence type="ECO:0000259" key="2">
    <source>
        <dbReference type="Pfam" id="PF13529"/>
    </source>
</evidence>
<reference evidence="3 4" key="1">
    <citation type="submission" date="2016-11" db="EMBL/GenBank/DDBJ databases">
        <authorList>
            <person name="Jaros S."/>
            <person name="Januszkiewicz K."/>
            <person name="Wedrychowicz H."/>
        </authorList>
    </citation>
    <scope>NUCLEOTIDE SEQUENCE [LARGE SCALE GENOMIC DNA]</scope>
    <source>
        <strain evidence="3 4">DSM 3089</strain>
    </source>
</reference>
<evidence type="ECO:0000313" key="3">
    <source>
        <dbReference type="EMBL" id="SHH90009.1"/>
    </source>
</evidence>
<proteinExistence type="predicted"/>
<keyword evidence="1" id="KW-1133">Transmembrane helix</keyword>
<dbReference type="Proteomes" id="UP000184526">
    <property type="component" value="Unassembled WGS sequence"/>
</dbReference>
<organism evidence="3 4">
    <name type="scientific">Clostridium collagenovorans DSM 3089</name>
    <dbReference type="NCBI Taxonomy" id="1121306"/>
    <lineage>
        <taxon>Bacteria</taxon>
        <taxon>Bacillati</taxon>
        <taxon>Bacillota</taxon>
        <taxon>Clostridia</taxon>
        <taxon>Eubacteriales</taxon>
        <taxon>Clostridiaceae</taxon>
        <taxon>Clostridium</taxon>
    </lineage>
</organism>
<sequence>MKIDNAIERGNRYIAYVVLAAYVIIGILLLPQKFSVEEIIDTSIESSERVEHIEEKHYYVSDVPLINQFPELPTGCEVTSSTMLLNFYGVDINKETLANEILKAPLPVLRNGRVEGESPYEYFIGNPRDKKAFGVFNKPIFNLISKYMDAENITGCEFSQVIEKIKNGQPVMAWITRELTEVQYTSSWYVKNEEFWWPKGEHTIVITGVEGDTIIVNDPYDGKEKRYELERFKRIWESIGRQAIVILE</sequence>